<dbReference type="Pfam" id="PF09302">
    <property type="entry name" value="XLF"/>
    <property type="match status" value="1"/>
</dbReference>
<evidence type="ECO:0000256" key="8">
    <source>
        <dbReference type="SAM" id="MobiDB-lite"/>
    </source>
</evidence>
<feature type="compositionally biased region" description="Low complexity" evidence="8">
    <location>
        <begin position="348"/>
        <end position="361"/>
    </location>
</feature>
<dbReference type="PANTHER" id="PTHR32235:SF1">
    <property type="entry name" value="NON-HOMOLOGOUS END-JOINING FACTOR 1"/>
    <property type="match status" value="1"/>
</dbReference>
<gene>
    <name evidence="11" type="ORF">SLS60_009259</name>
</gene>
<feature type="compositionally biased region" description="Acidic residues" evidence="8">
    <location>
        <begin position="327"/>
        <end position="345"/>
    </location>
</feature>
<keyword evidence="12" id="KW-1185">Reference proteome</keyword>
<feature type="domain" description="XLF-like N-terminal" evidence="9">
    <location>
        <begin position="4"/>
        <end position="108"/>
    </location>
</feature>
<evidence type="ECO:0000256" key="1">
    <source>
        <dbReference type="ARBA" id="ARBA00004123"/>
    </source>
</evidence>
<dbReference type="InterPro" id="IPR052287">
    <property type="entry name" value="NHEJ_factor"/>
</dbReference>
<dbReference type="Proteomes" id="UP001521785">
    <property type="component" value="Unassembled WGS sequence"/>
</dbReference>
<feature type="compositionally biased region" description="Acidic residues" evidence="8">
    <location>
        <begin position="278"/>
        <end position="288"/>
    </location>
</feature>
<accession>A0ABR3QWS6</accession>
<feature type="compositionally biased region" description="Acidic residues" evidence="8">
    <location>
        <begin position="500"/>
        <end position="510"/>
    </location>
</feature>
<keyword evidence="4" id="KW-0234">DNA repair</keyword>
<feature type="domain" description="XLF-like coiled-coil region" evidence="10">
    <location>
        <begin position="110"/>
        <end position="161"/>
    </location>
</feature>
<feature type="compositionally biased region" description="Basic and acidic residues" evidence="8">
    <location>
        <begin position="289"/>
        <end position="305"/>
    </location>
</feature>
<feature type="compositionally biased region" description="Polar residues" evidence="8">
    <location>
        <begin position="417"/>
        <end position="428"/>
    </location>
</feature>
<dbReference type="Pfam" id="PF21928">
    <property type="entry name" value="XLF_CC"/>
    <property type="match status" value="1"/>
</dbReference>
<dbReference type="InterPro" id="IPR038051">
    <property type="entry name" value="XRCC4-like_N_sf"/>
</dbReference>
<keyword evidence="2" id="KW-0227">DNA damage</keyword>
<sequence>MSCWRVLQLSAEVQGKAVPQLLIKTQFGSSSYTVFLTDLSNIWSEDLDLSCIVRRASDVESPIENSLTGSEDSSRAISRDKSDNLMLHTKISLPEPLDSLTWKFYLNKRPAVTLKDELILPLLVSSHVQHVRISHLLAVISDKDRAITRLVDQYESSNLDLAAAFPSIGNAKSGRRLVKREQAARYIPGLQNFDPDTWRTDTAEMVDPDVSTLGLFQEALFECTPKVPPKLKSDDDEVSHWWKDLETSVNVSKRAATMKLKTRLKETPAPARPAGSDSETEDEEAEDGFETHEHFKSRDLTKRPEPPATRKPAPKIAHQDVDIDGTTADEDMEMDKDEDDDEDLDVPSKVQSQSQSQRQNSVPRGKAPTPGPSPPKAASPIRADSPPPKPKARGFKIGGRAKKAESPPIASREETSKSIPHNESIPSRSKTDEIVAGPKPAKKGFKIGGRSKTQTAAGTEEMTASGGLRAKRDTFTVTQSSSVEPSASTTTKVEKQPSPVEEEREETEEEKVERKRQELKRKNEEIAKKQAQSKKKKRF</sequence>
<name>A0ABR3QWS6_9PLEO</name>
<evidence type="ECO:0000313" key="11">
    <source>
        <dbReference type="EMBL" id="KAL1596611.1"/>
    </source>
</evidence>
<evidence type="ECO:0000256" key="5">
    <source>
        <dbReference type="ARBA" id="ARBA00023242"/>
    </source>
</evidence>
<dbReference type="InterPro" id="IPR053829">
    <property type="entry name" value="XLF-like_CC"/>
</dbReference>
<keyword evidence="3" id="KW-0238">DNA-binding</keyword>
<protein>
    <recommendedName>
        <fullName evidence="7">Non-homologous end-joining factor 1</fullName>
    </recommendedName>
</protein>
<comment type="similarity">
    <text evidence="6">Belongs to the XRCC4-XLF family. XLF subfamily.</text>
</comment>
<evidence type="ECO:0000256" key="4">
    <source>
        <dbReference type="ARBA" id="ARBA00023204"/>
    </source>
</evidence>
<dbReference type="CDD" id="cd22285">
    <property type="entry name" value="HD_XLF_N"/>
    <property type="match status" value="1"/>
</dbReference>
<evidence type="ECO:0000256" key="6">
    <source>
        <dbReference type="ARBA" id="ARBA00025747"/>
    </source>
</evidence>
<comment type="caution">
    <text evidence="11">The sequence shown here is derived from an EMBL/GenBank/DDBJ whole genome shotgun (WGS) entry which is preliminary data.</text>
</comment>
<feature type="compositionally biased region" description="Basic and acidic residues" evidence="8">
    <location>
        <begin position="511"/>
        <end position="528"/>
    </location>
</feature>
<comment type="subcellular location">
    <subcellularLocation>
        <location evidence="1">Nucleus</location>
    </subcellularLocation>
</comment>
<evidence type="ECO:0000313" key="12">
    <source>
        <dbReference type="Proteomes" id="UP001521785"/>
    </source>
</evidence>
<proteinExistence type="inferred from homology"/>
<reference evidence="11 12" key="1">
    <citation type="submission" date="2024-02" db="EMBL/GenBank/DDBJ databases">
        <title>De novo assembly and annotation of 12 fungi associated with fruit tree decline syndrome in Ontario, Canada.</title>
        <authorList>
            <person name="Sulman M."/>
            <person name="Ellouze W."/>
            <person name="Ilyukhin E."/>
        </authorList>
    </citation>
    <scope>NUCLEOTIDE SEQUENCE [LARGE SCALE GENOMIC DNA]</scope>
    <source>
        <strain evidence="11 12">M42-189</strain>
    </source>
</reference>
<evidence type="ECO:0000256" key="3">
    <source>
        <dbReference type="ARBA" id="ARBA00023125"/>
    </source>
</evidence>
<evidence type="ECO:0000256" key="2">
    <source>
        <dbReference type="ARBA" id="ARBA00022763"/>
    </source>
</evidence>
<dbReference type="Gene3D" id="2.170.210.10">
    <property type="entry name" value="DNA double-strand break repair and VJ recombination XRCC4, N-terminal"/>
    <property type="match status" value="1"/>
</dbReference>
<evidence type="ECO:0000259" key="10">
    <source>
        <dbReference type="Pfam" id="PF21928"/>
    </source>
</evidence>
<feature type="compositionally biased region" description="Polar residues" evidence="8">
    <location>
        <begin position="475"/>
        <end position="491"/>
    </location>
</feature>
<feature type="region of interest" description="Disordered" evidence="8">
    <location>
        <begin position="259"/>
        <end position="539"/>
    </location>
</feature>
<dbReference type="EMBL" id="JAKJXO020000014">
    <property type="protein sequence ID" value="KAL1596611.1"/>
    <property type="molecule type" value="Genomic_DNA"/>
</dbReference>
<keyword evidence="5" id="KW-0539">Nucleus</keyword>
<organism evidence="11 12">
    <name type="scientific">Paraconiothyrium brasiliense</name>
    <dbReference type="NCBI Taxonomy" id="300254"/>
    <lineage>
        <taxon>Eukaryota</taxon>
        <taxon>Fungi</taxon>
        <taxon>Dikarya</taxon>
        <taxon>Ascomycota</taxon>
        <taxon>Pezizomycotina</taxon>
        <taxon>Dothideomycetes</taxon>
        <taxon>Pleosporomycetidae</taxon>
        <taxon>Pleosporales</taxon>
        <taxon>Massarineae</taxon>
        <taxon>Didymosphaeriaceae</taxon>
        <taxon>Paraconiothyrium</taxon>
    </lineage>
</organism>
<dbReference type="InterPro" id="IPR015381">
    <property type="entry name" value="XLF-like_N"/>
</dbReference>
<dbReference type="PANTHER" id="PTHR32235">
    <property type="entry name" value="NON-HOMOLOGOUS END-JOINING FACTOR 1"/>
    <property type="match status" value="1"/>
</dbReference>
<evidence type="ECO:0000259" key="9">
    <source>
        <dbReference type="Pfam" id="PF09302"/>
    </source>
</evidence>
<evidence type="ECO:0000256" key="7">
    <source>
        <dbReference type="ARBA" id="ARBA00044529"/>
    </source>
</evidence>